<dbReference type="InterPro" id="IPR050352">
    <property type="entry name" value="ABCG_transporters"/>
</dbReference>
<dbReference type="GO" id="GO:0016887">
    <property type="term" value="F:ATP hydrolysis activity"/>
    <property type="evidence" value="ECO:0007669"/>
    <property type="project" value="InterPro"/>
</dbReference>
<keyword evidence="8" id="KW-1185">Reference proteome</keyword>
<keyword evidence="4" id="KW-1133">Transmembrane helix</keyword>
<dbReference type="EMBL" id="JACBKZ010000002">
    <property type="protein sequence ID" value="KAF5957048.1"/>
    <property type="molecule type" value="Genomic_DNA"/>
</dbReference>
<dbReference type="GO" id="GO:0016020">
    <property type="term" value="C:membrane"/>
    <property type="evidence" value="ECO:0007669"/>
    <property type="project" value="UniProtKB-SubCell"/>
</dbReference>
<reference evidence="7 8" key="2">
    <citation type="submission" date="2020-07" db="EMBL/GenBank/DDBJ databases">
        <title>Genome assembly of wild tea tree DASZ reveals pedigree and selection history of tea varieties.</title>
        <authorList>
            <person name="Zhang W."/>
        </authorList>
    </citation>
    <scope>NUCLEOTIDE SEQUENCE [LARGE SCALE GENOMIC DNA]</scope>
    <source>
        <strain evidence="8">cv. G240</strain>
        <tissue evidence="7">Leaf</tissue>
    </source>
</reference>
<proteinExistence type="predicted"/>
<evidence type="ECO:0000256" key="2">
    <source>
        <dbReference type="ARBA" id="ARBA00022448"/>
    </source>
</evidence>
<organism evidence="7 8">
    <name type="scientific">Camellia sinensis</name>
    <name type="common">Tea plant</name>
    <name type="synonym">Thea sinensis</name>
    <dbReference type="NCBI Taxonomy" id="4442"/>
    <lineage>
        <taxon>Eukaryota</taxon>
        <taxon>Viridiplantae</taxon>
        <taxon>Streptophyta</taxon>
        <taxon>Embryophyta</taxon>
        <taxon>Tracheophyta</taxon>
        <taxon>Spermatophyta</taxon>
        <taxon>Magnoliopsida</taxon>
        <taxon>eudicotyledons</taxon>
        <taxon>Gunneridae</taxon>
        <taxon>Pentapetalae</taxon>
        <taxon>asterids</taxon>
        <taxon>Ericales</taxon>
        <taxon>Theaceae</taxon>
        <taxon>Camellia</taxon>
    </lineage>
</organism>
<evidence type="ECO:0000313" key="7">
    <source>
        <dbReference type="EMBL" id="KAF5957048.1"/>
    </source>
</evidence>
<reference evidence="8" key="1">
    <citation type="journal article" date="2020" name="Nat. Commun.">
        <title>Genome assembly of wild tea tree DASZ reveals pedigree and selection history of tea varieties.</title>
        <authorList>
            <person name="Zhang W."/>
            <person name="Zhang Y."/>
            <person name="Qiu H."/>
            <person name="Guo Y."/>
            <person name="Wan H."/>
            <person name="Zhang X."/>
            <person name="Scossa F."/>
            <person name="Alseekh S."/>
            <person name="Zhang Q."/>
            <person name="Wang P."/>
            <person name="Xu L."/>
            <person name="Schmidt M.H."/>
            <person name="Jia X."/>
            <person name="Li D."/>
            <person name="Zhu A."/>
            <person name="Guo F."/>
            <person name="Chen W."/>
            <person name="Ni D."/>
            <person name="Usadel B."/>
            <person name="Fernie A.R."/>
            <person name="Wen W."/>
        </authorList>
    </citation>
    <scope>NUCLEOTIDE SEQUENCE [LARGE SCALE GENOMIC DNA]</scope>
    <source>
        <strain evidence="8">cv. G240</strain>
    </source>
</reference>
<evidence type="ECO:0000256" key="4">
    <source>
        <dbReference type="ARBA" id="ARBA00022989"/>
    </source>
</evidence>
<name>A0A7J7HYR6_CAMSI</name>
<comment type="subcellular location">
    <subcellularLocation>
        <location evidence="1">Membrane</location>
        <topology evidence="1">Multi-pass membrane protein</topology>
    </subcellularLocation>
</comment>
<dbReference type="PANTHER" id="PTHR48041:SF94">
    <property type="entry name" value="ABC TRANSPORTER G FAMILY MEMBER 22"/>
    <property type="match status" value="1"/>
</dbReference>
<keyword evidence="3" id="KW-0812">Transmembrane</keyword>
<gene>
    <name evidence="7" type="ORF">HYC85_004273</name>
</gene>
<keyword evidence="5" id="KW-0472">Membrane</keyword>
<dbReference type="InterPro" id="IPR003439">
    <property type="entry name" value="ABC_transporter-like_ATP-bd"/>
</dbReference>
<dbReference type="SUPFAM" id="SSF52540">
    <property type="entry name" value="P-loop containing nucleoside triphosphate hydrolases"/>
    <property type="match status" value="1"/>
</dbReference>
<dbReference type="GO" id="GO:0005524">
    <property type="term" value="F:ATP binding"/>
    <property type="evidence" value="ECO:0007669"/>
    <property type="project" value="InterPro"/>
</dbReference>
<dbReference type="Pfam" id="PF00005">
    <property type="entry name" value="ABC_tran"/>
    <property type="match status" value="1"/>
</dbReference>
<comment type="caution">
    <text evidence="7">The sequence shown here is derived from an EMBL/GenBank/DDBJ whole genome shotgun (WGS) entry which is preliminary data.</text>
</comment>
<evidence type="ECO:0000256" key="5">
    <source>
        <dbReference type="ARBA" id="ARBA00023136"/>
    </source>
</evidence>
<dbReference type="AlphaFoldDB" id="A0A7J7HYR6"/>
<dbReference type="PANTHER" id="PTHR48041">
    <property type="entry name" value="ABC TRANSPORTER G FAMILY MEMBER 28"/>
    <property type="match status" value="1"/>
</dbReference>
<sequence length="174" mass="18552">MPCTVCSLFAVKTVFCRKFLPTGRIKCRPAISEMPMGPRTAGGNYKVPVGILSGRWCSAVCKEPAPGLWQFSEKQGSVNRGGRGTFTDVTYKVVIKGVTSTMEKEILNGISGSVNPGEVLALMGPSGSRKTTLLSLLSGRDQCPAIQTVTVNPTRKAAASYILVVLQSSPQQWG</sequence>
<dbReference type="Proteomes" id="UP000593564">
    <property type="component" value="Unassembled WGS sequence"/>
</dbReference>
<feature type="domain" description="ABC transporter" evidence="6">
    <location>
        <begin position="107"/>
        <end position="143"/>
    </location>
</feature>
<evidence type="ECO:0000256" key="3">
    <source>
        <dbReference type="ARBA" id="ARBA00022692"/>
    </source>
</evidence>
<keyword evidence="2" id="KW-0813">Transport</keyword>
<evidence type="ECO:0000256" key="1">
    <source>
        <dbReference type="ARBA" id="ARBA00004141"/>
    </source>
</evidence>
<accession>A0A7J7HYR6</accession>
<protein>
    <recommendedName>
        <fullName evidence="6">ABC transporter domain-containing protein</fullName>
    </recommendedName>
</protein>
<dbReference type="GO" id="GO:0042626">
    <property type="term" value="F:ATPase-coupled transmembrane transporter activity"/>
    <property type="evidence" value="ECO:0007669"/>
    <property type="project" value="TreeGrafter"/>
</dbReference>
<evidence type="ECO:0000259" key="6">
    <source>
        <dbReference type="Pfam" id="PF00005"/>
    </source>
</evidence>
<dbReference type="InterPro" id="IPR027417">
    <property type="entry name" value="P-loop_NTPase"/>
</dbReference>
<evidence type="ECO:0000313" key="8">
    <source>
        <dbReference type="Proteomes" id="UP000593564"/>
    </source>
</evidence>
<dbReference type="Gene3D" id="3.40.50.300">
    <property type="entry name" value="P-loop containing nucleotide triphosphate hydrolases"/>
    <property type="match status" value="1"/>
</dbReference>